<evidence type="ECO:0000256" key="2">
    <source>
        <dbReference type="ARBA" id="ARBA00022723"/>
    </source>
</evidence>
<proteinExistence type="predicted"/>
<dbReference type="InterPro" id="IPR036909">
    <property type="entry name" value="Cyt_c-like_dom_sf"/>
</dbReference>
<dbReference type="Gene3D" id="6.10.280.130">
    <property type="match status" value="1"/>
</dbReference>
<dbReference type="InterPro" id="IPR032858">
    <property type="entry name" value="CcoP_N"/>
</dbReference>
<evidence type="ECO:0000256" key="3">
    <source>
        <dbReference type="ARBA" id="ARBA00023004"/>
    </source>
</evidence>
<evidence type="ECO:0000256" key="1">
    <source>
        <dbReference type="ARBA" id="ARBA00022617"/>
    </source>
</evidence>
<evidence type="ECO:0000256" key="4">
    <source>
        <dbReference type="PROSITE-ProRule" id="PRU00433"/>
    </source>
</evidence>
<dbReference type="GO" id="GO:0020037">
    <property type="term" value="F:heme binding"/>
    <property type="evidence" value="ECO:0007669"/>
    <property type="project" value="InterPro"/>
</dbReference>
<keyword evidence="5" id="KW-0472">Membrane</keyword>
<dbReference type="Proteomes" id="UP000293583">
    <property type="component" value="Unassembled WGS sequence"/>
</dbReference>
<dbReference type="InterPro" id="IPR009056">
    <property type="entry name" value="Cyt_c-like_dom"/>
</dbReference>
<keyword evidence="2 4" id="KW-0479">Metal-binding</keyword>
<dbReference type="SUPFAM" id="SSF46626">
    <property type="entry name" value="Cytochrome c"/>
    <property type="match status" value="1"/>
</dbReference>
<keyword evidence="8" id="KW-1185">Reference proteome</keyword>
<dbReference type="InterPro" id="IPR038414">
    <property type="entry name" value="CcoP_N_sf"/>
</dbReference>
<organism evidence="7 8">
    <name type="scientific">Aquirufa antheringensis</name>
    <dbReference type="NCBI Taxonomy" id="2516559"/>
    <lineage>
        <taxon>Bacteria</taxon>
        <taxon>Pseudomonadati</taxon>
        <taxon>Bacteroidota</taxon>
        <taxon>Cytophagia</taxon>
        <taxon>Cytophagales</taxon>
        <taxon>Flectobacillaceae</taxon>
        <taxon>Aquirufa</taxon>
    </lineage>
</organism>
<gene>
    <name evidence="7" type="ORF">EWU20_08200</name>
</gene>
<reference evidence="7 8" key="1">
    <citation type="submission" date="2019-02" db="EMBL/GenBank/DDBJ databases">
        <title>Genome of a new Bacteroidetes strain.</title>
        <authorList>
            <person name="Pitt A."/>
        </authorList>
    </citation>
    <scope>NUCLEOTIDE SEQUENCE [LARGE SCALE GENOMIC DNA]</scope>
    <source>
        <strain evidence="7 8">103A-SOEBACH</strain>
    </source>
</reference>
<dbReference type="GO" id="GO:0009055">
    <property type="term" value="F:electron transfer activity"/>
    <property type="evidence" value="ECO:0007669"/>
    <property type="project" value="InterPro"/>
</dbReference>
<sequence>MSVSVIEIWLVSMILVTGVVILIVTLQLHVALKKLAEQAAPESAEKQSWWEGFSGLKPLEKEKELLMEHKYDDIAELDNPTPPWFMYLFYLSILFAVIYGLYYHVYLDGNIQETEYKNEVTIAEKVREEYLKKFANSVNEDNVTVVKEAKDLTEGSQIYSTNCVACHGDKGQGGVGPNLTDKFWIHGGDVKGLFKTITHGIPEKGMIAWNKTLNPLQIQKVASYILTLQGTNPPGAKEPQGTETKTP</sequence>
<keyword evidence="5" id="KW-1133">Transmembrane helix</keyword>
<dbReference type="RefSeq" id="WP_130923433.1">
    <property type="nucleotide sequence ID" value="NZ_JAANOM010000003.1"/>
</dbReference>
<evidence type="ECO:0000259" key="6">
    <source>
        <dbReference type="PROSITE" id="PS51007"/>
    </source>
</evidence>
<accession>A0A4Q9BB65</accession>
<keyword evidence="1 4" id="KW-0349">Heme</keyword>
<feature type="transmembrane region" description="Helical" evidence="5">
    <location>
        <begin position="84"/>
        <end position="105"/>
    </location>
</feature>
<dbReference type="Pfam" id="PF14715">
    <property type="entry name" value="FixP_N"/>
    <property type="match status" value="1"/>
</dbReference>
<keyword evidence="5" id="KW-0812">Transmembrane</keyword>
<keyword evidence="3 4" id="KW-0408">Iron</keyword>
<dbReference type="AlphaFoldDB" id="A0A4Q9BB65"/>
<dbReference type="Gene3D" id="1.10.760.10">
    <property type="entry name" value="Cytochrome c-like domain"/>
    <property type="match status" value="1"/>
</dbReference>
<feature type="domain" description="Cytochrome c" evidence="6">
    <location>
        <begin position="150"/>
        <end position="229"/>
    </location>
</feature>
<feature type="transmembrane region" description="Helical" evidence="5">
    <location>
        <begin position="6"/>
        <end position="26"/>
    </location>
</feature>
<evidence type="ECO:0000313" key="7">
    <source>
        <dbReference type="EMBL" id="TBH73342.1"/>
    </source>
</evidence>
<dbReference type="PROSITE" id="PS51007">
    <property type="entry name" value="CYTC"/>
    <property type="match status" value="1"/>
</dbReference>
<evidence type="ECO:0000313" key="8">
    <source>
        <dbReference type="Proteomes" id="UP000293583"/>
    </source>
</evidence>
<protein>
    <submittedName>
        <fullName evidence="7">C-type cytochrome</fullName>
    </submittedName>
</protein>
<dbReference type="Pfam" id="PF13442">
    <property type="entry name" value="Cytochrome_CBB3"/>
    <property type="match status" value="1"/>
</dbReference>
<dbReference type="PANTHER" id="PTHR33751:SF1">
    <property type="entry name" value="CBB3-TYPE CYTOCHROME C OXIDASE SUBUNIT FIXP"/>
    <property type="match status" value="1"/>
</dbReference>
<comment type="caution">
    <text evidence="7">The sequence shown here is derived from an EMBL/GenBank/DDBJ whole genome shotgun (WGS) entry which is preliminary data.</text>
</comment>
<evidence type="ECO:0000256" key="5">
    <source>
        <dbReference type="SAM" id="Phobius"/>
    </source>
</evidence>
<name>A0A4Q9BB65_9BACT</name>
<dbReference type="InterPro" id="IPR050597">
    <property type="entry name" value="Cytochrome_c_Oxidase_Subunit"/>
</dbReference>
<dbReference type="GO" id="GO:0046872">
    <property type="term" value="F:metal ion binding"/>
    <property type="evidence" value="ECO:0007669"/>
    <property type="project" value="UniProtKB-KW"/>
</dbReference>
<dbReference type="EMBL" id="SEWY01000003">
    <property type="protein sequence ID" value="TBH73342.1"/>
    <property type="molecule type" value="Genomic_DNA"/>
</dbReference>
<dbReference type="OrthoDB" id="9811281at2"/>
<dbReference type="PANTHER" id="PTHR33751">
    <property type="entry name" value="CBB3-TYPE CYTOCHROME C OXIDASE SUBUNIT FIXP"/>
    <property type="match status" value="1"/>
</dbReference>